<feature type="compositionally biased region" description="Gly residues" evidence="2">
    <location>
        <begin position="287"/>
        <end position="301"/>
    </location>
</feature>
<feature type="region of interest" description="Disordered" evidence="2">
    <location>
        <begin position="1239"/>
        <end position="1347"/>
    </location>
</feature>
<sequence>MEAMELEQDFEYVPPPPLAAPATHLKVAKLADLDVPELPAPVSRFKPELKVATLSDIGNTTKLQVRREFKVEQLKPLDKFSARASPAPLPRSSSNGSTAAVAAKPPKLKKRRKGTGWRLDDSSDSDGDAASPPLAVARPTLSEINGGSRNSQTRSVSSRDAPCSRPSCSPTRSQSQGHRPAPPPQQHQQQQPPPPPRRRKKGLWNSASDSDSDDGAAPPVITEAARARAFGTAAAAASPAHSATDVDNETDAPARAPSPPVRVASAFGERDTSERCLPQKRAAGAADRGGGGGGGGGGSRKGNGKARRARSGDAEEEHGSEHWGADGYEGGGGEEEAEAPPPVELHPEFENPHFLDDVVEPLELAGGATVPAAANRYLKSFQRETVQWLYERYHRQHGAIAALDMGLGKTVITVCFIAAILGKTGTRADRVALDARERAVRRAEAARLSNRTVVVSRAVVDQIRSKSPVLVVVPASTRESWRRHFRDWGHFAVGLLPGGSKGGEALTWVRAGLYEVVITTYDTFKDAVKPEGAASPVKGYAPELLAPRALPACLKVSWTAAAVIGDMPADEHLTEVKWEAIFFDEYHLVKNPLSQRGMAAAEFRGQTLIYGLTGTPIQNNLKELWWLMDLAVPDCLGDRDMFKAHFDAPLRKGRMLSATKTDVELEARGTPLKRRQAELDAIVKRHMLILKKETELAEYLPARSMHIVFCNPTPLQQGLYRAMLDLPEFKLLATASTFMTRQVLLHQGLYCAMHDLPKFKLLATARCAAAAATGLYCAMLDLPEFKLLATASQALPQQDCCRTKLDPPEFKPLATAGQPCDCGRVHEQTGLPLERGKCCWTLPLEEDAYGRPTNAVDARAALWFAGHPNGLSCVRCPWCCLFPALSRLSKVANHPAALQYDVRWSADKKRQAATFLECLPEVLVERMGGLQRSQRFEDMSDASMSGKLGDMSDASMSGKLGMVKALLHQFNAERKRTLLCSLSTQTLDVIEACVIGWGYERLRLDGATPLDQRQRIVDEFNRMPGAPVLLVSTRAGGIGLNINGASRVIIYDVNWNPSHDHQAQDRCYRIGQDKADKAVEDKAVEVYRLISCGTIEELIYMRQLYKVQLAGSALDSKAGGGGARHFNAMQGVRGEEGELFGVANLLRHSDTSMLAEVRQRYQRKMTARGGGSGGGAAAAANEHHMTEDMLRDMMQRAAAEAAAAPDEDDAELDDEARAERAMLLELLGAQAMPPADLTSKAAADEGVTDDEGEGEGGGKGGGADDPLRTGALPDGEQRKVSVFRRAPPPKERKRRGRTAAAALAAAAGVPVDVDGDDGGGGGAQEGGDEKPPALPPAPAHLFIPRYK</sequence>
<dbReference type="Proteomes" id="UP000664859">
    <property type="component" value="Unassembled WGS sequence"/>
</dbReference>
<evidence type="ECO:0000313" key="6">
    <source>
        <dbReference type="Proteomes" id="UP000664859"/>
    </source>
</evidence>
<organism evidence="5 6">
    <name type="scientific">Tribonema minus</name>
    <dbReference type="NCBI Taxonomy" id="303371"/>
    <lineage>
        <taxon>Eukaryota</taxon>
        <taxon>Sar</taxon>
        <taxon>Stramenopiles</taxon>
        <taxon>Ochrophyta</taxon>
        <taxon>PX clade</taxon>
        <taxon>Xanthophyceae</taxon>
        <taxon>Tribonematales</taxon>
        <taxon>Tribonemataceae</taxon>
        <taxon>Tribonema</taxon>
    </lineage>
</organism>
<feature type="compositionally biased region" description="Low complexity" evidence="2">
    <location>
        <begin position="227"/>
        <end position="243"/>
    </location>
</feature>
<dbReference type="InterPro" id="IPR038718">
    <property type="entry name" value="SNF2-like_sf"/>
</dbReference>
<dbReference type="CDD" id="cd18793">
    <property type="entry name" value="SF2_C_SNF"/>
    <property type="match status" value="1"/>
</dbReference>
<keyword evidence="1 5" id="KW-0378">Hydrolase</keyword>
<protein>
    <submittedName>
        <fullName evidence="5">P-loop containing nucleoside triphosphate hydrolase protein</fullName>
    </submittedName>
</protein>
<feature type="compositionally biased region" description="Low complexity" evidence="2">
    <location>
        <begin position="82"/>
        <end position="105"/>
    </location>
</feature>
<dbReference type="InterPro" id="IPR014001">
    <property type="entry name" value="Helicase_ATP-bd"/>
</dbReference>
<dbReference type="PANTHER" id="PTHR45629">
    <property type="entry name" value="SNF2/RAD54 FAMILY MEMBER"/>
    <property type="match status" value="1"/>
</dbReference>
<feature type="compositionally biased region" description="Low complexity" evidence="2">
    <location>
        <begin position="163"/>
        <end position="176"/>
    </location>
</feature>
<dbReference type="PANTHER" id="PTHR45629:SF7">
    <property type="entry name" value="DNA EXCISION REPAIR PROTEIN ERCC-6-RELATED"/>
    <property type="match status" value="1"/>
</dbReference>
<gene>
    <name evidence="5" type="ORF">JKP88DRAFT_350326</name>
</gene>
<dbReference type="EMBL" id="JAFCMP010000515">
    <property type="protein sequence ID" value="KAG5178464.1"/>
    <property type="molecule type" value="Genomic_DNA"/>
</dbReference>
<evidence type="ECO:0000313" key="5">
    <source>
        <dbReference type="EMBL" id="KAG5178464.1"/>
    </source>
</evidence>
<name>A0A836CAD9_9STRA</name>
<dbReference type="InterPro" id="IPR000330">
    <property type="entry name" value="SNF2_N"/>
</dbReference>
<feature type="compositionally biased region" description="Basic residues" evidence="2">
    <location>
        <begin position="106"/>
        <end position="115"/>
    </location>
</feature>
<dbReference type="PROSITE" id="PS51192">
    <property type="entry name" value="HELICASE_ATP_BIND_1"/>
    <property type="match status" value="1"/>
</dbReference>
<dbReference type="SMART" id="SM00487">
    <property type="entry name" value="DEXDc"/>
    <property type="match status" value="1"/>
</dbReference>
<dbReference type="InterPro" id="IPR049730">
    <property type="entry name" value="SNF2/RAD54-like_C"/>
</dbReference>
<evidence type="ECO:0000259" key="3">
    <source>
        <dbReference type="PROSITE" id="PS51192"/>
    </source>
</evidence>
<evidence type="ECO:0000259" key="4">
    <source>
        <dbReference type="PROSITE" id="PS51194"/>
    </source>
</evidence>
<evidence type="ECO:0000256" key="1">
    <source>
        <dbReference type="ARBA" id="ARBA00022801"/>
    </source>
</evidence>
<feature type="compositionally biased region" description="Low complexity" evidence="2">
    <location>
        <begin position="1299"/>
        <end position="1312"/>
    </location>
</feature>
<dbReference type="InterPro" id="IPR050496">
    <property type="entry name" value="SNF2_RAD54_helicase_repair"/>
</dbReference>
<feature type="region of interest" description="Disordered" evidence="2">
    <location>
        <begin position="74"/>
        <end position="349"/>
    </location>
</feature>
<feature type="domain" description="Helicase C-terminal" evidence="4">
    <location>
        <begin position="962"/>
        <end position="1113"/>
    </location>
</feature>
<dbReference type="SUPFAM" id="SSF52540">
    <property type="entry name" value="P-loop containing nucleoside triphosphate hydrolases"/>
    <property type="match status" value="2"/>
</dbReference>
<comment type="caution">
    <text evidence="5">The sequence shown here is derived from an EMBL/GenBank/DDBJ whole genome shotgun (WGS) entry which is preliminary data.</text>
</comment>
<dbReference type="SMART" id="SM00490">
    <property type="entry name" value="HELICc"/>
    <property type="match status" value="1"/>
</dbReference>
<dbReference type="Pfam" id="PF00176">
    <property type="entry name" value="SNF2-rel_dom"/>
    <property type="match status" value="1"/>
</dbReference>
<dbReference type="Gene3D" id="3.40.50.300">
    <property type="entry name" value="P-loop containing nucleotide triphosphate hydrolases"/>
    <property type="match status" value="1"/>
</dbReference>
<dbReference type="OrthoDB" id="448448at2759"/>
<proteinExistence type="predicted"/>
<dbReference type="GO" id="GO:0005524">
    <property type="term" value="F:ATP binding"/>
    <property type="evidence" value="ECO:0007669"/>
    <property type="project" value="InterPro"/>
</dbReference>
<accession>A0A836CAD9</accession>
<feature type="compositionally biased region" description="Polar residues" evidence="2">
    <location>
        <begin position="142"/>
        <end position="158"/>
    </location>
</feature>
<reference evidence="5" key="1">
    <citation type="submission" date="2021-02" db="EMBL/GenBank/DDBJ databases">
        <title>First Annotated Genome of the Yellow-green Alga Tribonema minus.</title>
        <authorList>
            <person name="Mahan K.M."/>
        </authorList>
    </citation>
    <scope>NUCLEOTIDE SEQUENCE</scope>
    <source>
        <strain evidence="5">UTEX B ZZ1240</strain>
    </source>
</reference>
<dbReference type="Gene3D" id="3.40.50.10810">
    <property type="entry name" value="Tandem AAA-ATPase domain"/>
    <property type="match status" value="2"/>
</dbReference>
<dbReference type="InterPro" id="IPR027417">
    <property type="entry name" value="P-loop_NTPase"/>
</dbReference>
<dbReference type="PROSITE" id="PS51194">
    <property type="entry name" value="HELICASE_CTER"/>
    <property type="match status" value="1"/>
</dbReference>
<keyword evidence="6" id="KW-1185">Reference proteome</keyword>
<dbReference type="GO" id="GO:0016787">
    <property type="term" value="F:hydrolase activity"/>
    <property type="evidence" value="ECO:0007669"/>
    <property type="project" value="UniProtKB-KW"/>
</dbReference>
<feature type="compositionally biased region" description="Basic and acidic residues" evidence="2">
    <location>
        <begin position="310"/>
        <end position="324"/>
    </location>
</feature>
<dbReference type="InterPro" id="IPR001650">
    <property type="entry name" value="Helicase_C-like"/>
</dbReference>
<dbReference type="Pfam" id="PF00271">
    <property type="entry name" value="Helicase_C"/>
    <property type="match status" value="1"/>
</dbReference>
<feature type="compositionally biased region" description="Pro residues" evidence="2">
    <location>
        <begin position="180"/>
        <end position="195"/>
    </location>
</feature>
<evidence type="ECO:0000256" key="2">
    <source>
        <dbReference type="SAM" id="MobiDB-lite"/>
    </source>
</evidence>
<feature type="domain" description="Helicase ATP-binding" evidence="3">
    <location>
        <begin position="390"/>
        <end position="634"/>
    </location>
</feature>